<dbReference type="EMBL" id="LCBQ01000021">
    <property type="protein sequence ID" value="KKS13194.1"/>
    <property type="molecule type" value="Genomic_DNA"/>
</dbReference>
<dbReference type="Proteomes" id="UP000034380">
    <property type="component" value="Unassembled WGS sequence"/>
</dbReference>
<sequence>MFRSIITKLQNLKLQQDMRDVVEYIDLRYHERSLFTLGVSLLAIIVFTGGLFFWSSQLSFVFGRNYNQNELAVARSGLQTIKRMVGDQQAWSKSIQEEYNRIFVGNTTKMQPISYGESFIGDEHSTNMSLE</sequence>
<evidence type="ECO:0000256" key="1">
    <source>
        <dbReference type="SAM" id="Phobius"/>
    </source>
</evidence>
<name>A0A0G0WK64_9BACT</name>
<keyword evidence="1" id="KW-0472">Membrane</keyword>
<dbReference type="AlphaFoldDB" id="A0A0G0WK64"/>
<keyword evidence="1" id="KW-0812">Transmembrane</keyword>
<gene>
    <name evidence="2" type="ORF">UU70_C0021G0005</name>
</gene>
<protein>
    <submittedName>
        <fullName evidence="2">Uncharacterized protein</fullName>
    </submittedName>
</protein>
<evidence type="ECO:0000313" key="3">
    <source>
        <dbReference type="Proteomes" id="UP000034380"/>
    </source>
</evidence>
<organism evidence="2 3">
    <name type="scientific">Candidatus Yanofskybacteria bacterium GW2011_GWA1_41_6</name>
    <dbReference type="NCBI Taxonomy" id="1619020"/>
    <lineage>
        <taxon>Bacteria</taxon>
        <taxon>Candidatus Yanofskyibacteriota</taxon>
    </lineage>
</organism>
<comment type="caution">
    <text evidence="2">The sequence shown here is derived from an EMBL/GenBank/DDBJ whole genome shotgun (WGS) entry which is preliminary data.</text>
</comment>
<keyword evidence="1" id="KW-1133">Transmembrane helix</keyword>
<accession>A0A0G0WK64</accession>
<reference evidence="2 3" key="1">
    <citation type="journal article" date="2015" name="Nature">
        <title>rRNA introns, odd ribosomes, and small enigmatic genomes across a large radiation of phyla.</title>
        <authorList>
            <person name="Brown C.T."/>
            <person name="Hug L.A."/>
            <person name="Thomas B.C."/>
            <person name="Sharon I."/>
            <person name="Castelle C.J."/>
            <person name="Singh A."/>
            <person name="Wilkins M.J."/>
            <person name="Williams K.H."/>
            <person name="Banfield J.F."/>
        </authorList>
    </citation>
    <scope>NUCLEOTIDE SEQUENCE [LARGE SCALE GENOMIC DNA]</scope>
</reference>
<feature type="transmembrane region" description="Helical" evidence="1">
    <location>
        <begin position="34"/>
        <end position="54"/>
    </location>
</feature>
<evidence type="ECO:0000313" key="2">
    <source>
        <dbReference type="EMBL" id="KKS13194.1"/>
    </source>
</evidence>
<proteinExistence type="predicted"/>